<reference evidence="1 2" key="1">
    <citation type="submission" date="2018-08" db="EMBL/GenBank/DDBJ databases">
        <title>Genomic investigation of the strawberry pathogen Phytophthora fragariae indicates pathogenicity is determined by transcriptional variation in three key races.</title>
        <authorList>
            <person name="Adams T.M."/>
            <person name="Armitage A.D."/>
            <person name="Sobczyk M.K."/>
            <person name="Bates H.J."/>
            <person name="Dunwell J.M."/>
            <person name="Nellist C.F."/>
            <person name="Harrison R.J."/>
        </authorList>
    </citation>
    <scope>NUCLEOTIDE SEQUENCE [LARGE SCALE GENOMIC DNA]</scope>
    <source>
        <strain evidence="1 2">SCRP333</strain>
    </source>
</reference>
<dbReference type="Proteomes" id="UP000434957">
    <property type="component" value="Unassembled WGS sequence"/>
</dbReference>
<accession>A0A6A4G0T0</accession>
<organism evidence="1 2">
    <name type="scientific">Phytophthora rubi</name>
    <dbReference type="NCBI Taxonomy" id="129364"/>
    <lineage>
        <taxon>Eukaryota</taxon>
        <taxon>Sar</taxon>
        <taxon>Stramenopiles</taxon>
        <taxon>Oomycota</taxon>
        <taxon>Peronosporomycetes</taxon>
        <taxon>Peronosporales</taxon>
        <taxon>Peronosporaceae</taxon>
        <taxon>Phytophthora</taxon>
    </lineage>
</organism>
<evidence type="ECO:0000313" key="1">
    <source>
        <dbReference type="EMBL" id="KAE9355300.1"/>
    </source>
</evidence>
<dbReference type="AlphaFoldDB" id="A0A6A4G0T0"/>
<keyword evidence="2" id="KW-1185">Reference proteome</keyword>
<evidence type="ECO:0000313" key="2">
    <source>
        <dbReference type="Proteomes" id="UP000434957"/>
    </source>
</evidence>
<protein>
    <submittedName>
        <fullName evidence="1">Uncharacterized protein</fullName>
    </submittedName>
</protein>
<name>A0A6A4G0T0_9STRA</name>
<comment type="caution">
    <text evidence="1">The sequence shown here is derived from an EMBL/GenBank/DDBJ whole genome shotgun (WGS) entry which is preliminary data.</text>
</comment>
<gene>
    <name evidence="1" type="ORF">PR003_g2924</name>
</gene>
<dbReference type="EMBL" id="QXFT01000096">
    <property type="protein sequence ID" value="KAE9355300.1"/>
    <property type="molecule type" value="Genomic_DNA"/>
</dbReference>
<sequence length="224" mass="25442">MHKGKFDRVFLPHTDPERVKLSTGNYGEHGYGGKTDNPVDVDYPSLPLSKFAALLVKDSPIGSLFSNILLSDLDINDLLGKYNNASSANEPEPYFSAACNWVKTNYNTWSDWMGRLPLCTFEDHIIDHVTGCENGSTVREIQFAWKSPNPGNTTLPNNCDGGVDNLPETIETSRTCDWIFENRRIWSGWIDTKPSCDSTFYDYQRVRMRFRRAPYCDLLLEAPT</sequence>
<proteinExistence type="predicted"/>